<evidence type="ECO:0000256" key="1">
    <source>
        <dbReference type="SAM" id="SignalP"/>
    </source>
</evidence>
<feature type="chain" id="PRO_5043212099" description="Phospholipase" evidence="1">
    <location>
        <begin position="22"/>
        <end position="432"/>
    </location>
</feature>
<dbReference type="InterPro" id="IPR008947">
    <property type="entry name" value="PLipase_C/P1_nuclease_dom_sf"/>
</dbReference>
<dbReference type="EMBL" id="AP022642">
    <property type="protein sequence ID" value="BCA27550.1"/>
    <property type="molecule type" value="Genomic_DNA"/>
</dbReference>
<evidence type="ECO:0000313" key="4">
    <source>
        <dbReference type="Proteomes" id="UP000501237"/>
    </source>
</evidence>
<dbReference type="AlphaFoldDB" id="A0A679GJE2"/>
<gene>
    <name evidence="3" type="ORF">PtoMrB4_15270</name>
    <name evidence="2" type="ORF">WP8S17C03_15740</name>
</gene>
<evidence type="ECO:0000313" key="5">
    <source>
        <dbReference type="Proteomes" id="UP000515591"/>
    </source>
</evidence>
<keyword evidence="1" id="KW-0732">Signal</keyword>
<organism evidence="3 4">
    <name type="scientific">Metapseudomonas otitidis</name>
    <dbReference type="NCBI Taxonomy" id="319939"/>
    <lineage>
        <taxon>Bacteria</taxon>
        <taxon>Pseudomonadati</taxon>
        <taxon>Pseudomonadota</taxon>
        <taxon>Gammaproteobacteria</taxon>
        <taxon>Pseudomonadales</taxon>
        <taxon>Pseudomonadaceae</taxon>
        <taxon>Metapseudomonas</taxon>
    </lineage>
</organism>
<evidence type="ECO:0000313" key="2">
    <source>
        <dbReference type="EMBL" id="BBT15525.1"/>
    </source>
</evidence>
<accession>A0A679GJE2</accession>
<dbReference type="Proteomes" id="UP000501237">
    <property type="component" value="Chromosome"/>
</dbReference>
<dbReference type="SUPFAM" id="SSF48537">
    <property type="entry name" value="Phospholipase C/P1 nuclease"/>
    <property type="match status" value="1"/>
</dbReference>
<dbReference type="RefSeq" id="WP_172432932.1">
    <property type="nucleotide sequence ID" value="NZ_AP022213.1"/>
</dbReference>
<dbReference type="Gene3D" id="1.10.575.10">
    <property type="entry name" value="P1 Nuclease"/>
    <property type="match status" value="1"/>
</dbReference>
<protein>
    <recommendedName>
        <fullName evidence="6">Phospholipase</fullName>
    </recommendedName>
</protein>
<evidence type="ECO:0008006" key="6">
    <source>
        <dbReference type="Google" id="ProtNLM"/>
    </source>
</evidence>
<reference evidence="2 5" key="1">
    <citation type="submission" date="2019-12" db="EMBL/GenBank/DDBJ databases">
        <title>complete genome sequences of Pseudomonas otitidis str. WP8-S17-CRE-03 isolated from wastewater treatment plant effluent.</title>
        <authorList>
            <person name="Sekizuka T."/>
            <person name="Itokawa K."/>
            <person name="Yatsu K."/>
            <person name="Inamine Y."/>
            <person name="Kuroda M."/>
        </authorList>
    </citation>
    <scope>NUCLEOTIDE SEQUENCE [LARGE SCALE GENOMIC DNA]</scope>
    <source>
        <strain evidence="2 5">WP8-S17-CRE-03</strain>
    </source>
</reference>
<dbReference type="GO" id="GO:0016788">
    <property type="term" value="F:hydrolase activity, acting on ester bonds"/>
    <property type="evidence" value="ECO:0007669"/>
    <property type="project" value="InterPro"/>
</dbReference>
<dbReference type="GeneID" id="57396740"/>
<dbReference type="EMBL" id="AP022213">
    <property type="protein sequence ID" value="BBT15525.1"/>
    <property type="molecule type" value="Genomic_DNA"/>
</dbReference>
<evidence type="ECO:0000313" key="3">
    <source>
        <dbReference type="EMBL" id="BCA27550.1"/>
    </source>
</evidence>
<proteinExistence type="predicted"/>
<name>A0A679GJE2_9GAMM</name>
<dbReference type="KEGG" id="poj:PtoMrB4_15270"/>
<sequence length="432" mass="48373">MKRLLLALCGLIACSPATLLAWSNHSLGTWLALADLPELRQAEPVQVERLEDFLAAEAVALQQVLDEQEARAREELPDYPARPDSLRWIADGSGDRRRAFLMALRVSPEIRLAYFVQALPGLELPAAKVLPAQDVLVFRKLSLWNEWRFLAVEPGERVSPRAVLASAADEPDYGHDINLFSDNPGEVGALYGFGPQPFGDARFEYSSQAPFHIGYYHESAVIYQAAPFLARTYPELRVRQYMALARLAFESGHPYWGYRFLGWALHYVQDLTQPYHAKALPGENTATLMWTAIQAALGDTSGKEAAIERVATRHTEVEKYQADWLRRLLREGRNDDPLLRAYADTSDDDRYPPFGPGYLQDVVAQESYEAADEFDERIGLWLAGAQPGQGFSAGNQLKPAETDPALNEVLVKLIRHFAGHTRNLVKTTLDNP</sequence>
<feature type="signal peptide" evidence="1">
    <location>
        <begin position="1"/>
        <end position="21"/>
    </location>
</feature>
<dbReference type="Proteomes" id="UP000515591">
    <property type="component" value="Chromosome"/>
</dbReference>
<reference evidence="3 4" key="2">
    <citation type="journal article" date="2020" name="Microbiol. Resour. Announc.">
        <title>Complete genome sequence of Pseudomonas otitidis strain MrB4, isolated from Lake Biwa in Japan.</title>
        <authorList>
            <person name="Miyazaki K."/>
            <person name="Hase E."/>
            <person name="Maruya T."/>
        </authorList>
    </citation>
    <scope>NUCLEOTIDE SEQUENCE [LARGE SCALE GENOMIC DNA]</scope>
    <source>
        <strain evidence="3 4">MrB4</strain>
    </source>
</reference>